<comment type="caution">
    <text evidence="7">The sequence shown here is derived from an EMBL/GenBank/DDBJ whole genome shotgun (WGS) entry which is preliminary data.</text>
</comment>
<evidence type="ECO:0000256" key="3">
    <source>
        <dbReference type="ARBA" id="ARBA00022692"/>
    </source>
</evidence>
<evidence type="ECO:0000313" key="7">
    <source>
        <dbReference type="EMBL" id="RMW98481.1"/>
    </source>
</evidence>
<accession>A0A3M6Q7S0</accession>
<evidence type="ECO:0000256" key="1">
    <source>
        <dbReference type="ARBA" id="ARBA00004651"/>
    </source>
</evidence>
<sequence length="207" mass="22775">MHELWAVAVITILAVISPGPDFAMVTRNSYAFGKSAGLFCALGIGFGVQVHVIYTVFGISAVILQSPGWFWVLKSIGAAYLVWMGYQSWRSHPLPKPNGTENNAVPERKPSPWNAFCMGFFTNALNPKTMLFVVATYTQVVRADAPLALHFAYGLFMSLAHVLWFAAVAVFFAHPAMRDRLLARQKGVDRAIGLALMLLGGWLLWTA</sequence>
<dbReference type="InterPro" id="IPR001123">
    <property type="entry name" value="LeuE-type"/>
</dbReference>
<keyword evidence="3 6" id="KW-0812">Transmembrane</keyword>
<dbReference type="AlphaFoldDB" id="A0A3M6Q7S0"/>
<feature type="transmembrane region" description="Helical" evidence="6">
    <location>
        <begin position="187"/>
        <end position="205"/>
    </location>
</feature>
<feature type="transmembrane region" description="Helical" evidence="6">
    <location>
        <begin position="151"/>
        <end position="175"/>
    </location>
</feature>
<keyword evidence="8" id="KW-1185">Reference proteome</keyword>
<feature type="transmembrane region" description="Helical" evidence="6">
    <location>
        <begin position="33"/>
        <end position="57"/>
    </location>
</feature>
<proteinExistence type="predicted"/>
<keyword evidence="5 6" id="KW-0472">Membrane</keyword>
<keyword evidence="4 6" id="KW-1133">Transmembrane helix</keyword>
<evidence type="ECO:0000313" key="8">
    <source>
        <dbReference type="Proteomes" id="UP000267035"/>
    </source>
</evidence>
<evidence type="ECO:0000256" key="2">
    <source>
        <dbReference type="ARBA" id="ARBA00022475"/>
    </source>
</evidence>
<dbReference type="PIRSF" id="PIRSF006324">
    <property type="entry name" value="LeuE"/>
    <property type="match status" value="1"/>
</dbReference>
<keyword evidence="2" id="KW-1003">Cell membrane</keyword>
<dbReference type="GO" id="GO:0005886">
    <property type="term" value="C:plasma membrane"/>
    <property type="evidence" value="ECO:0007669"/>
    <property type="project" value="UniProtKB-SubCell"/>
</dbReference>
<evidence type="ECO:0000256" key="5">
    <source>
        <dbReference type="ARBA" id="ARBA00023136"/>
    </source>
</evidence>
<dbReference type="RefSeq" id="WP_122254325.1">
    <property type="nucleotide sequence ID" value="NZ_RDQL01000012.1"/>
</dbReference>
<name>A0A3M6Q7S0_9BURK</name>
<evidence type="ECO:0000256" key="4">
    <source>
        <dbReference type="ARBA" id="ARBA00022989"/>
    </source>
</evidence>
<evidence type="ECO:0000256" key="6">
    <source>
        <dbReference type="SAM" id="Phobius"/>
    </source>
</evidence>
<dbReference type="Pfam" id="PF01810">
    <property type="entry name" value="LysE"/>
    <property type="match status" value="1"/>
</dbReference>
<protein>
    <submittedName>
        <fullName evidence="7">LysE family translocator</fullName>
    </submittedName>
</protein>
<dbReference type="GO" id="GO:0015171">
    <property type="term" value="F:amino acid transmembrane transporter activity"/>
    <property type="evidence" value="ECO:0007669"/>
    <property type="project" value="TreeGrafter"/>
</dbReference>
<organism evidence="7 8">
    <name type="scientific">Allofranklinella schreckenbergeri</name>
    <dbReference type="NCBI Taxonomy" id="1076744"/>
    <lineage>
        <taxon>Bacteria</taxon>
        <taxon>Pseudomonadati</taxon>
        <taxon>Pseudomonadota</taxon>
        <taxon>Betaproteobacteria</taxon>
        <taxon>Burkholderiales</taxon>
        <taxon>Comamonadaceae</taxon>
        <taxon>Allofranklinella</taxon>
    </lineage>
</organism>
<reference evidence="7 8" key="1">
    <citation type="submission" date="2018-10" db="EMBL/GenBank/DDBJ databases">
        <title>Comamonadaceae CDC group NO-1 genome sequencing and assembly.</title>
        <authorList>
            <person name="Bernier A.-M."/>
            <person name="Bernard K."/>
        </authorList>
    </citation>
    <scope>NUCLEOTIDE SEQUENCE [LARGE SCALE GENOMIC DNA]</scope>
    <source>
        <strain evidence="7 8">NML161473</strain>
    </source>
</reference>
<dbReference type="Proteomes" id="UP000267035">
    <property type="component" value="Unassembled WGS sequence"/>
</dbReference>
<comment type="subcellular location">
    <subcellularLocation>
        <location evidence="1">Cell membrane</location>
        <topology evidence="1">Multi-pass membrane protein</topology>
    </subcellularLocation>
</comment>
<dbReference type="PANTHER" id="PTHR30086:SF21">
    <property type="entry name" value="TRANSPORT PROTEIN"/>
    <property type="match status" value="1"/>
</dbReference>
<dbReference type="PANTHER" id="PTHR30086">
    <property type="entry name" value="ARGININE EXPORTER PROTEIN ARGO"/>
    <property type="match status" value="1"/>
</dbReference>
<gene>
    <name evidence="7" type="ORF">EBQ25_09330</name>
</gene>
<dbReference type="EMBL" id="RDQL01000012">
    <property type="protein sequence ID" value="RMW98481.1"/>
    <property type="molecule type" value="Genomic_DNA"/>
</dbReference>
<feature type="transmembrane region" description="Helical" evidence="6">
    <location>
        <begin position="69"/>
        <end position="86"/>
    </location>
</feature>